<comment type="similarity">
    <text evidence="2">Belongs to the CN hydrolase family. Apolipoprotein N-acyltransferase subfamily.</text>
</comment>
<evidence type="ECO:0000256" key="8">
    <source>
        <dbReference type="ARBA" id="ARBA00023315"/>
    </source>
</evidence>
<evidence type="ECO:0000256" key="1">
    <source>
        <dbReference type="ARBA" id="ARBA00004651"/>
    </source>
</evidence>
<dbReference type="SUPFAM" id="SSF56317">
    <property type="entry name" value="Carbon-nitrogen hydrolase"/>
    <property type="match status" value="1"/>
</dbReference>
<feature type="domain" description="CN hydrolase" evidence="10">
    <location>
        <begin position="219"/>
        <end position="447"/>
    </location>
</feature>
<evidence type="ECO:0000256" key="4">
    <source>
        <dbReference type="ARBA" id="ARBA00022679"/>
    </source>
</evidence>
<dbReference type="Gene3D" id="3.60.110.10">
    <property type="entry name" value="Carbon-nitrogen hydrolase"/>
    <property type="match status" value="1"/>
</dbReference>
<dbReference type="RefSeq" id="WP_169227800.1">
    <property type="nucleotide sequence ID" value="NZ_JABBGC010000003.1"/>
</dbReference>
<dbReference type="PROSITE" id="PS50263">
    <property type="entry name" value="CN_HYDROLASE"/>
    <property type="match status" value="1"/>
</dbReference>
<evidence type="ECO:0000256" key="3">
    <source>
        <dbReference type="ARBA" id="ARBA00022475"/>
    </source>
</evidence>
<dbReference type="Pfam" id="PF20154">
    <property type="entry name" value="LNT_N"/>
    <property type="match status" value="1"/>
</dbReference>
<gene>
    <name evidence="11" type="ORF">HHL17_26200</name>
</gene>
<keyword evidence="8" id="KW-0012">Acyltransferase</keyword>
<evidence type="ECO:0000259" key="10">
    <source>
        <dbReference type="PROSITE" id="PS50263"/>
    </source>
</evidence>
<evidence type="ECO:0000256" key="6">
    <source>
        <dbReference type="ARBA" id="ARBA00022989"/>
    </source>
</evidence>
<dbReference type="InterPro" id="IPR003010">
    <property type="entry name" value="C-N_Hydrolase"/>
</dbReference>
<feature type="transmembrane region" description="Helical" evidence="9">
    <location>
        <begin position="7"/>
        <end position="27"/>
    </location>
</feature>
<evidence type="ECO:0000256" key="5">
    <source>
        <dbReference type="ARBA" id="ARBA00022692"/>
    </source>
</evidence>
<dbReference type="GO" id="GO:0005886">
    <property type="term" value="C:plasma membrane"/>
    <property type="evidence" value="ECO:0007669"/>
    <property type="project" value="UniProtKB-SubCell"/>
</dbReference>
<evidence type="ECO:0000256" key="2">
    <source>
        <dbReference type="ARBA" id="ARBA00010065"/>
    </source>
</evidence>
<keyword evidence="12" id="KW-1185">Reference proteome</keyword>
<organism evidence="11 12">
    <name type="scientific">Chitinophaga fulva</name>
    <dbReference type="NCBI Taxonomy" id="2728842"/>
    <lineage>
        <taxon>Bacteria</taxon>
        <taxon>Pseudomonadati</taxon>
        <taxon>Bacteroidota</taxon>
        <taxon>Chitinophagia</taxon>
        <taxon>Chitinophagales</taxon>
        <taxon>Chitinophagaceae</taxon>
        <taxon>Chitinophaga</taxon>
    </lineage>
</organism>
<proteinExistence type="inferred from homology"/>
<feature type="transmembrane region" description="Helical" evidence="9">
    <location>
        <begin position="82"/>
        <end position="100"/>
    </location>
</feature>
<dbReference type="InterPro" id="IPR036526">
    <property type="entry name" value="C-N_Hydrolase_sf"/>
</dbReference>
<name>A0A848GRS6_9BACT</name>
<keyword evidence="4" id="KW-0808">Transferase</keyword>
<feature type="transmembrane region" description="Helical" evidence="9">
    <location>
        <begin position="151"/>
        <end position="177"/>
    </location>
</feature>
<sequence>MSDLKPVSKALLAAGLLFAGICWYLSFSLSAHIWWPLWVAPVPILYFSLRLTSKWTFLIAFAGYLIGRLSWVPYLLSILPLPLVFLFTLLYPLIFALQVIAARKLMLTYSHWSTVFVFPVWVTTMEYISFLTTPDGTTGSIAYTQCDFLPVIQVASLTGIQGITFLVTFFPAAIALIKYRYQQKQSIRTLSFVTIGVLVAAMVWGVVRLNQTSSATKSLQVGMVAIDKRAYHNENTNGEDRDLYLANLYLHQVGELAKQGAKIVVFPEKMFTVRDKHRSAFIQQFKDTAMAHRVCIVACVTQQKGDYYENRAWVIGEDGALLADYQKVHLFPGELLDSLKPGKEPGLFPRNGTTEGVAICKDMDFQQYISRYGSADCNVLYVPAWDFERDGWLHSRMAMMRCVEGGFGMVRNARKGRLTINDYCGRVLYEANCDKGTPALLSGNIDIQHHATLYNKWGDWFSILNAIAFLGSLVLLVKAQRKR</sequence>
<dbReference type="PANTHER" id="PTHR38686">
    <property type="entry name" value="APOLIPOPROTEIN N-ACYLTRANSFERASE"/>
    <property type="match status" value="1"/>
</dbReference>
<keyword evidence="3" id="KW-1003">Cell membrane</keyword>
<keyword evidence="6 9" id="KW-1133">Transmembrane helix</keyword>
<accession>A0A848GRS6</accession>
<dbReference type="Proteomes" id="UP000583266">
    <property type="component" value="Unassembled WGS sequence"/>
</dbReference>
<dbReference type="CDD" id="cd07197">
    <property type="entry name" value="nitrilase"/>
    <property type="match status" value="1"/>
</dbReference>
<dbReference type="InterPro" id="IPR045378">
    <property type="entry name" value="LNT_N"/>
</dbReference>
<feature type="transmembrane region" description="Helical" evidence="9">
    <location>
        <begin position="457"/>
        <end position="477"/>
    </location>
</feature>
<evidence type="ECO:0000313" key="12">
    <source>
        <dbReference type="Proteomes" id="UP000583266"/>
    </source>
</evidence>
<comment type="caution">
    <text evidence="11">The sequence shown here is derived from an EMBL/GenBank/DDBJ whole genome shotgun (WGS) entry which is preliminary data.</text>
</comment>
<feature type="transmembrane region" description="Helical" evidence="9">
    <location>
        <begin position="56"/>
        <end position="76"/>
    </location>
</feature>
<reference evidence="11 12" key="1">
    <citation type="submission" date="2020-04" db="EMBL/GenBank/DDBJ databases">
        <title>Chitinophaga sp. G-6-1-13 sp. nov., isolated from soil.</title>
        <authorList>
            <person name="Dahal R.H."/>
            <person name="Chaudhary D.K."/>
        </authorList>
    </citation>
    <scope>NUCLEOTIDE SEQUENCE [LARGE SCALE GENOMIC DNA]</scope>
    <source>
        <strain evidence="11 12">G-6-1-13</strain>
    </source>
</reference>
<protein>
    <recommendedName>
        <fullName evidence="10">CN hydrolase domain-containing protein</fullName>
    </recommendedName>
</protein>
<evidence type="ECO:0000256" key="7">
    <source>
        <dbReference type="ARBA" id="ARBA00023136"/>
    </source>
</evidence>
<dbReference type="InterPro" id="IPR004563">
    <property type="entry name" value="Apolipo_AcylTrfase"/>
</dbReference>
<dbReference type="Pfam" id="PF00795">
    <property type="entry name" value="CN_hydrolase"/>
    <property type="match status" value="1"/>
</dbReference>
<dbReference type="GO" id="GO:0042158">
    <property type="term" value="P:lipoprotein biosynthetic process"/>
    <property type="evidence" value="ECO:0007669"/>
    <property type="project" value="InterPro"/>
</dbReference>
<feature type="transmembrane region" description="Helical" evidence="9">
    <location>
        <begin position="189"/>
        <end position="207"/>
    </location>
</feature>
<keyword evidence="7 9" id="KW-0472">Membrane</keyword>
<comment type="subcellular location">
    <subcellularLocation>
        <location evidence="1">Cell membrane</location>
        <topology evidence="1">Multi-pass membrane protein</topology>
    </subcellularLocation>
</comment>
<keyword evidence="5 9" id="KW-0812">Transmembrane</keyword>
<dbReference type="GO" id="GO:0016410">
    <property type="term" value="F:N-acyltransferase activity"/>
    <property type="evidence" value="ECO:0007669"/>
    <property type="project" value="InterPro"/>
</dbReference>
<dbReference type="PANTHER" id="PTHR38686:SF1">
    <property type="entry name" value="APOLIPOPROTEIN N-ACYLTRANSFERASE"/>
    <property type="match status" value="1"/>
</dbReference>
<evidence type="ECO:0000256" key="9">
    <source>
        <dbReference type="SAM" id="Phobius"/>
    </source>
</evidence>
<evidence type="ECO:0000313" key="11">
    <source>
        <dbReference type="EMBL" id="NML40717.1"/>
    </source>
</evidence>
<dbReference type="AlphaFoldDB" id="A0A848GRS6"/>
<dbReference type="EMBL" id="JABBGC010000003">
    <property type="protein sequence ID" value="NML40717.1"/>
    <property type="molecule type" value="Genomic_DNA"/>
</dbReference>